<accession>A3QDP9</accession>
<protein>
    <submittedName>
        <fullName evidence="2">Uncharacterized protein</fullName>
    </submittedName>
</protein>
<dbReference type="HOGENOM" id="CLU_118054_0_0_6"/>
<reference evidence="2 3" key="1">
    <citation type="submission" date="2007-03" db="EMBL/GenBank/DDBJ databases">
        <title>Complete sequence of Shewanella loihica PV-4.</title>
        <authorList>
            <consortium name="US DOE Joint Genome Institute"/>
            <person name="Copeland A."/>
            <person name="Lucas S."/>
            <person name="Lapidus A."/>
            <person name="Barry K."/>
            <person name="Detter J.C."/>
            <person name="Glavina del Rio T."/>
            <person name="Hammon N."/>
            <person name="Israni S."/>
            <person name="Dalin E."/>
            <person name="Tice H."/>
            <person name="Pitluck S."/>
            <person name="Chain P."/>
            <person name="Malfatti S."/>
            <person name="Shin M."/>
            <person name="Vergez L."/>
            <person name="Schmutz J."/>
            <person name="Larimer F."/>
            <person name="Land M."/>
            <person name="Hauser L."/>
            <person name="Kyrpides N."/>
            <person name="Mikhailova N."/>
            <person name="Romine M.F."/>
            <person name="Serres G."/>
            <person name="Fredrickson J."/>
            <person name="Tiedje J."/>
            <person name="Richardson P."/>
        </authorList>
    </citation>
    <scope>NUCLEOTIDE SEQUENCE [LARGE SCALE GENOMIC DNA]</scope>
    <source>
        <strain evidence="3">ATCC BAA-1088 / PV-4</strain>
    </source>
</reference>
<organism evidence="2 3">
    <name type="scientific">Shewanella loihica (strain ATCC BAA-1088 / PV-4)</name>
    <dbReference type="NCBI Taxonomy" id="323850"/>
    <lineage>
        <taxon>Bacteria</taxon>
        <taxon>Pseudomonadati</taxon>
        <taxon>Pseudomonadota</taxon>
        <taxon>Gammaproteobacteria</taxon>
        <taxon>Alteromonadales</taxon>
        <taxon>Shewanellaceae</taxon>
        <taxon>Shewanella</taxon>
    </lineage>
</organism>
<feature type="signal peptide" evidence="1">
    <location>
        <begin position="1"/>
        <end position="17"/>
    </location>
</feature>
<dbReference type="Proteomes" id="UP000001558">
    <property type="component" value="Chromosome"/>
</dbReference>
<keyword evidence="3" id="KW-1185">Reference proteome</keyword>
<evidence type="ECO:0000313" key="2">
    <source>
        <dbReference type="EMBL" id="ABO23597.1"/>
    </source>
</evidence>
<sequence length="188" mass="21527" precursor="true">MKKLALLVVLAPLYAHGMAPFGLDWGEDVSQYGEVKRQGDELRVETHSLPKSLSLAKDYVLFADRQHGLLKVIMTSRNYGLYDDDYKEDFNFIKQSLVDTGYQTTEFIGSEMSSYKCVLQGSCYGKRWYGFTDDGTNVALEQVAKTRQDAYLKLTFKAPKLLQIEAEREDLKQLKQQDQLNSDRLAFD</sequence>
<proteinExistence type="predicted"/>
<name>A3QDP9_SHELP</name>
<gene>
    <name evidence="2" type="ordered locus">Shew_1730</name>
</gene>
<evidence type="ECO:0000313" key="3">
    <source>
        <dbReference type="Proteomes" id="UP000001558"/>
    </source>
</evidence>
<dbReference type="EMBL" id="CP000606">
    <property type="protein sequence ID" value="ABO23597.1"/>
    <property type="molecule type" value="Genomic_DNA"/>
</dbReference>
<evidence type="ECO:0000256" key="1">
    <source>
        <dbReference type="SAM" id="SignalP"/>
    </source>
</evidence>
<feature type="chain" id="PRO_5002657608" evidence="1">
    <location>
        <begin position="18"/>
        <end position="188"/>
    </location>
</feature>
<dbReference type="AlphaFoldDB" id="A3QDP9"/>
<keyword evidence="1" id="KW-0732">Signal</keyword>
<dbReference type="KEGG" id="slo:Shew_1730"/>
<dbReference type="STRING" id="323850.Shew_1730"/>
<dbReference type="eggNOG" id="ENOG5031G6E">
    <property type="taxonomic scope" value="Bacteria"/>
</dbReference>